<gene>
    <name evidence="4" type="ORF">F6B93_06345</name>
</gene>
<dbReference type="EMBL" id="CP046600">
    <property type="protein sequence ID" value="QUR66765.1"/>
    <property type="molecule type" value="Genomic_DNA"/>
</dbReference>
<dbReference type="Pfam" id="PF07859">
    <property type="entry name" value="Abhydrolase_3"/>
    <property type="match status" value="1"/>
</dbReference>
<dbReference type="GO" id="GO:0016787">
    <property type="term" value="F:hydrolase activity"/>
    <property type="evidence" value="ECO:0007669"/>
    <property type="project" value="UniProtKB-KW"/>
</dbReference>
<evidence type="ECO:0000256" key="1">
    <source>
        <dbReference type="ARBA" id="ARBA00022801"/>
    </source>
</evidence>
<dbReference type="AlphaFoldDB" id="A0A975JW40"/>
<evidence type="ECO:0000259" key="2">
    <source>
        <dbReference type="Pfam" id="PF00934"/>
    </source>
</evidence>
<keyword evidence="1" id="KW-0378">Hydrolase</keyword>
<dbReference type="InterPro" id="IPR013094">
    <property type="entry name" value="AB_hydrolase_3"/>
</dbReference>
<dbReference type="Gene3D" id="1.10.287.850">
    <property type="entry name" value="HP0062-like domain"/>
    <property type="match status" value="1"/>
</dbReference>
<feature type="domain" description="Alpha/beta hydrolase fold-3" evidence="3">
    <location>
        <begin position="248"/>
        <end position="447"/>
    </location>
</feature>
<dbReference type="Proteomes" id="UP000682202">
    <property type="component" value="Chromosome"/>
</dbReference>
<dbReference type="InterPro" id="IPR000084">
    <property type="entry name" value="PE-PGRS_N"/>
</dbReference>
<sequence>MSYVVALPEMMSAAVTDVASIGSLVATANQGIAGATTGVVAAAEDEVSAAIAAFFSAHGQGYQAVSAQAAVFHGQFVQALTRASGAYAAAEVANASLLQAEFATTMGTGVAVVQQEIQQTSTALASGFTRAFGTVFTEIFGAPAAPAFPATQTGTFTGLPSLPTRLEIAALWPVKSLLGVSGLESQLSIPSSPLLALLASDVPPLSWFLGNSPPPLLNLLLGQTVQYTSHDGMSVVHITPANPTGEQVVAIHGGAFVLPPSIVHWLNYSVMAHQTGATVQVPIYPLLQEGGTAATVVPAMADLISTQIGLHGASNVSVTGDSAGGNLALASVQYIVDQAAPVPSSVVLVSPWLDLGMTNPNIAFVQDPLLPFGPAVQIGKVWAGNLPVNDPVVSPLFGTLSGLPPTYVYSGNLDILSPDVFVLQQAAALAGAPVNFVLANGQIHVWILLTLDGFRYLPQIYQQLGI</sequence>
<feature type="domain" description="PE" evidence="2">
    <location>
        <begin position="4"/>
        <end position="94"/>
    </location>
</feature>
<dbReference type="SUPFAM" id="SSF53474">
    <property type="entry name" value="alpha/beta-Hydrolases"/>
    <property type="match status" value="1"/>
</dbReference>
<dbReference type="InterPro" id="IPR038332">
    <property type="entry name" value="PPE_sf"/>
</dbReference>
<proteinExistence type="predicted"/>
<dbReference type="KEGG" id="mspg:F6B93_06345"/>
<dbReference type="InterPro" id="IPR029058">
    <property type="entry name" value="AB_hydrolase_fold"/>
</dbReference>
<reference evidence="4" key="1">
    <citation type="submission" date="2019-12" db="EMBL/GenBank/DDBJ databases">
        <title>Mycobacterium spongiae sp. nov.</title>
        <authorList>
            <person name="Stinear T."/>
        </authorList>
    </citation>
    <scope>NUCLEOTIDE SEQUENCE</scope>
    <source>
        <strain evidence="4">FSD4b-SM</strain>
    </source>
</reference>
<dbReference type="PANTHER" id="PTHR48081">
    <property type="entry name" value="AB HYDROLASE SUPERFAMILY PROTEIN C4A8.06C"/>
    <property type="match status" value="1"/>
</dbReference>
<dbReference type="PANTHER" id="PTHR48081:SF8">
    <property type="entry name" value="ALPHA_BETA HYDROLASE FOLD-3 DOMAIN-CONTAINING PROTEIN-RELATED"/>
    <property type="match status" value="1"/>
</dbReference>
<dbReference type="InterPro" id="IPR050300">
    <property type="entry name" value="GDXG_lipolytic_enzyme"/>
</dbReference>
<accession>A0A975JW40</accession>
<evidence type="ECO:0000313" key="4">
    <source>
        <dbReference type="EMBL" id="QUR66765.1"/>
    </source>
</evidence>
<dbReference type="SUPFAM" id="SSF140459">
    <property type="entry name" value="PE/PPE dimer-like"/>
    <property type="match status" value="1"/>
</dbReference>
<keyword evidence="5" id="KW-1185">Reference proteome</keyword>
<dbReference type="RefSeq" id="WP_211698334.1">
    <property type="nucleotide sequence ID" value="NZ_CP046600.1"/>
</dbReference>
<evidence type="ECO:0000259" key="3">
    <source>
        <dbReference type="Pfam" id="PF07859"/>
    </source>
</evidence>
<dbReference type="Gene3D" id="3.40.50.1820">
    <property type="entry name" value="alpha/beta hydrolase"/>
    <property type="match status" value="1"/>
</dbReference>
<dbReference type="Pfam" id="PF00934">
    <property type="entry name" value="PE"/>
    <property type="match status" value="1"/>
</dbReference>
<protein>
    <submittedName>
        <fullName evidence="4">PE domain-containing protein</fullName>
    </submittedName>
</protein>
<organism evidence="4 5">
    <name type="scientific">Mycobacterium spongiae</name>
    <dbReference type="NCBI Taxonomy" id="886343"/>
    <lineage>
        <taxon>Bacteria</taxon>
        <taxon>Bacillati</taxon>
        <taxon>Actinomycetota</taxon>
        <taxon>Actinomycetes</taxon>
        <taxon>Mycobacteriales</taxon>
        <taxon>Mycobacteriaceae</taxon>
        <taxon>Mycobacterium</taxon>
    </lineage>
</organism>
<name>A0A975JW40_9MYCO</name>
<evidence type="ECO:0000313" key="5">
    <source>
        <dbReference type="Proteomes" id="UP000682202"/>
    </source>
</evidence>